<keyword evidence="2" id="KW-1185">Reference proteome</keyword>
<dbReference type="GO" id="GO:0000725">
    <property type="term" value="P:recombinational repair"/>
    <property type="evidence" value="ECO:0007669"/>
    <property type="project" value="TreeGrafter"/>
</dbReference>
<dbReference type="GO" id="GO:0043138">
    <property type="term" value="F:3'-5' DNA helicase activity"/>
    <property type="evidence" value="ECO:0007669"/>
    <property type="project" value="TreeGrafter"/>
</dbReference>
<comment type="caution">
    <text evidence="1">The sequence shown here is derived from an EMBL/GenBank/DDBJ whole genome shotgun (WGS) entry which is preliminary data.</text>
</comment>
<accession>A0A096AIU7</accession>
<dbReference type="InterPro" id="IPR027417">
    <property type="entry name" value="P-loop_NTPase"/>
</dbReference>
<dbReference type="PANTHER" id="PTHR11070">
    <property type="entry name" value="UVRD / RECB / PCRA DNA HELICASE FAMILY MEMBER"/>
    <property type="match status" value="1"/>
</dbReference>
<dbReference type="EMBL" id="JRNT01000018">
    <property type="protein sequence ID" value="KGF47048.1"/>
    <property type="molecule type" value="Genomic_DNA"/>
</dbReference>
<name>A0A096AIU7_9FIRM</name>
<dbReference type="RefSeq" id="WP_038152739.1">
    <property type="nucleotide sequence ID" value="NZ_JRNT01000018.1"/>
</dbReference>
<dbReference type="Proteomes" id="UP000029628">
    <property type="component" value="Unassembled WGS sequence"/>
</dbReference>
<dbReference type="AlphaFoldDB" id="A0A096AIU7"/>
<dbReference type="GO" id="GO:0005524">
    <property type="term" value="F:ATP binding"/>
    <property type="evidence" value="ECO:0007669"/>
    <property type="project" value="InterPro"/>
</dbReference>
<dbReference type="SUPFAM" id="SSF52540">
    <property type="entry name" value="P-loop containing nucleoside triphosphate hydrolases"/>
    <property type="match status" value="1"/>
</dbReference>
<dbReference type="GO" id="GO:0003677">
    <property type="term" value="F:DNA binding"/>
    <property type="evidence" value="ECO:0007669"/>
    <property type="project" value="InterPro"/>
</dbReference>
<gene>
    <name evidence="1" type="ORF">HMPREF0872_05965</name>
</gene>
<proteinExistence type="predicted"/>
<protein>
    <submittedName>
        <fullName evidence="1">Uncharacterized protein</fullName>
    </submittedName>
</protein>
<dbReference type="InterPro" id="IPR000212">
    <property type="entry name" value="DNA_helicase_UvrD/REP"/>
</dbReference>
<dbReference type="Pfam" id="PF13245">
    <property type="entry name" value="AAA_19"/>
    <property type="match status" value="1"/>
</dbReference>
<dbReference type="eggNOG" id="COG0210">
    <property type="taxonomic scope" value="Bacteria"/>
</dbReference>
<reference evidence="1 2" key="1">
    <citation type="submission" date="2014-07" db="EMBL/GenBank/DDBJ databases">
        <authorList>
            <person name="McCorrison J."/>
            <person name="Sanka R."/>
            <person name="Torralba M."/>
            <person name="Gillis M."/>
            <person name="Haft D.H."/>
            <person name="Methe B."/>
            <person name="Sutton G."/>
            <person name="Nelson K.E."/>
        </authorList>
    </citation>
    <scope>NUCLEOTIDE SEQUENCE [LARGE SCALE GENOMIC DNA]</scope>
    <source>
        <strain evidence="1 2">DNF00314</strain>
    </source>
</reference>
<evidence type="ECO:0000313" key="2">
    <source>
        <dbReference type="Proteomes" id="UP000029628"/>
    </source>
</evidence>
<sequence length="357" mass="41775">MDKRVVLALAGSGKTYYIAHDFEESNRIYMISFTNRNVENIRNEVRKRFNGIVPKNVMITTFDTFVYNQMLKPIEKLLKPRGIVLNGVEVGQKPVTDARDYRYKPLDQCEHYIFKNKIYVDRMSKLAIKQSDVVKNILLERLKRYCDTIYFDEFQDYNGNDFKLIEWILNKFQGNVVAVGDIYQSLVKPIRRDGNSNDKKPFSNIVTYSDLHRNTHFSKNITVVTDQLQQSRRVSHKIASFISENIGIPISGHKGDGEIIELNSVDDIMCDRSIIKLIWNKKFFWNGMEEYVNWSYSKGDTYQDVCVVLTSSTDDISKWKELGNEVRNTLYVALTRAKRHVYLVHTESFKKWKNAIK</sequence>
<organism evidence="1 2">
    <name type="scientific">Veillonella montpellierensis DNF00314</name>
    <dbReference type="NCBI Taxonomy" id="1401067"/>
    <lineage>
        <taxon>Bacteria</taxon>
        <taxon>Bacillati</taxon>
        <taxon>Bacillota</taxon>
        <taxon>Negativicutes</taxon>
        <taxon>Veillonellales</taxon>
        <taxon>Veillonellaceae</taxon>
        <taxon>Veillonella</taxon>
    </lineage>
</organism>
<dbReference type="Gene3D" id="3.40.50.300">
    <property type="entry name" value="P-loop containing nucleotide triphosphate hydrolases"/>
    <property type="match status" value="2"/>
</dbReference>
<evidence type="ECO:0000313" key="1">
    <source>
        <dbReference type="EMBL" id="KGF47048.1"/>
    </source>
</evidence>
<dbReference type="PANTHER" id="PTHR11070:SF2">
    <property type="entry name" value="ATP-DEPENDENT DNA HELICASE SRS2"/>
    <property type="match status" value="1"/>
</dbReference>